<dbReference type="Proteomes" id="UP000245764">
    <property type="component" value="Chromosome 16"/>
</dbReference>
<dbReference type="EMBL" id="LT854268">
    <property type="protein sequence ID" value="SMR62396.1"/>
    <property type="molecule type" value="Genomic_DNA"/>
</dbReference>
<gene>
    <name evidence="2" type="ORF">ZT1E4_G11710</name>
</gene>
<proteinExistence type="predicted"/>
<feature type="region of interest" description="Disordered" evidence="1">
    <location>
        <begin position="28"/>
        <end position="85"/>
    </location>
</feature>
<dbReference type="AlphaFoldDB" id="A0A2H1H983"/>
<evidence type="ECO:0000256" key="1">
    <source>
        <dbReference type="SAM" id="MobiDB-lite"/>
    </source>
</evidence>
<feature type="compositionally biased region" description="Polar residues" evidence="1">
    <location>
        <begin position="32"/>
        <end position="54"/>
    </location>
</feature>
<protein>
    <submittedName>
        <fullName evidence="2">Uncharacterized protein</fullName>
    </submittedName>
</protein>
<evidence type="ECO:0000313" key="3">
    <source>
        <dbReference type="Proteomes" id="UP000245764"/>
    </source>
</evidence>
<organism evidence="2 3">
    <name type="scientific">Zymoseptoria tritici ST99CH_1E4</name>
    <dbReference type="NCBI Taxonomy" id="1276532"/>
    <lineage>
        <taxon>Eukaryota</taxon>
        <taxon>Fungi</taxon>
        <taxon>Dikarya</taxon>
        <taxon>Ascomycota</taxon>
        <taxon>Pezizomycotina</taxon>
        <taxon>Dothideomycetes</taxon>
        <taxon>Dothideomycetidae</taxon>
        <taxon>Mycosphaerellales</taxon>
        <taxon>Mycosphaerellaceae</taxon>
        <taxon>Zymoseptoria</taxon>
    </lineage>
</organism>
<evidence type="ECO:0000313" key="2">
    <source>
        <dbReference type="EMBL" id="SMR62396.1"/>
    </source>
</evidence>
<accession>A0A2H1H983</accession>
<sequence length="151" mass="16677">MQATYGKTARSAESWNFADVDFLDDEIPTPSIPISRNARSQQPASAQKAEATSSKLKPVKRKAEPKKKDAWDVSSTESSDVDELSPVKAGAISTTVYEKGTHGRPTRGTSPIWIPWMMRFLHQAYPSLEMLGRSGWKARYIAEASLSEAFA</sequence>
<name>A0A2H1H983_ZYMTR</name>
<reference evidence="3" key="1">
    <citation type="submission" date="2017-05" db="EMBL/GenBank/DDBJ databases">
        <authorList>
            <person name="Song R."/>
            <person name="Chenine A.L."/>
            <person name="Ruprecht R.M."/>
        </authorList>
    </citation>
    <scope>NUCLEOTIDE SEQUENCE [LARGE SCALE GENOMIC DNA]</scope>
</reference>